<organism evidence="1 2">
    <name type="scientific">Yoonia maritima</name>
    <dbReference type="NCBI Taxonomy" id="1435347"/>
    <lineage>
        <taxon>Bacteria</taxon>
        <taxon>Pseudomonadati</taxon>
        <taxon>Pseudomonadota</taxon>
        <taxon>Alphaproteobacteria</taxon>
        <taxon>Rhodobacterales</taxon>
        <taxon>Paracoccaceae</taxon>
        <taxon>Yoonia</taxon>
    </lineage>
</organism>
<proteinExistence type="predicted"/>
<protein>
    <submittedName>
        <fullName evidence="1">3-oxoacyl-[acyl-carrier-protein (ACP)] synthase III-like protein</fullName>
    </submittedName>
</protein>
<evidence type="ECO:0000313" key="2">
    <source>
        <dbReference type="Proteomes" id="UP000238007"/>
    </source>
</evidence>
<dbReference type="RefSeq" id="WP_243394553.1">
    <property type="nucleotide sequence ID" value="NZ_PVTP01000008.1"/>
</dbReference>
<reference evidence="1 2" key="1">
    <citation type="submission" date="2018-03" db="EMBL/GenBank/DDBJ databases">
        <title>Genomic Encyclopedia of Archaeal and Bacterial Type Strains, Phase II (KMG-II): from individual species to whole genera.</title>
        <authorList>
            <person name="Goeker M."/>
        </authorList>
    </citation>
    <scope>NUCLEOTIDE SEQUENCE [LARGE SCALE GENOMIC DNA]</scope>
    <source>
        <strain evidence="1 2">DSM 101533</strain>
    </source>
</reference>
<dbReference type="InterPro" id="IPR016039">
    <property type="entry name" value="Thiolase-like"/>
</dbReference>
<accession>A0A2T0VX94</accession>
<comment type="caution">
    <text evidence="1">The sequence shown here is derived from an EMBL/GenBank/DDBJ whole genome shotgun (WGS) entry which is preliminary data.</text>
</comment>
<keyword evidence="2" id="KW-1185">Reference proteome</keyword>
<gene>
    <name evidence="1" type="ORF">CLV80_108118</name>
</gene>
<dbReference type="EMBL" id="PVTP01000008">
    <property type="protein sequence ID" value="PRY76654.1"/>
    <property type="molecule type" value="Genomic_DNA"/>
</dbReference>
<dbReference type="Gene3D" id="3.40.47.10">
    <property type="match status" value="1"/>
</dbReference>
<evidence type="ECO:0000313" key="1">
    <source>
        <dbReference type="EMBL" id="PRY76654.1"/>
    </source>
</evidence>
<dbReference type="AlphaFoldDB" id="A0A2T0VX94"/>
<sequence>MTHLSHIALPQEGKSQQPIMTLTDTHGVNRRAQMMYERFYGLQEVMQHEQCLGGMLSAALRDVLVHLDDTQMGAGHLVYCKTQTHNTLSTDNWLRGFADDHGLHDWEVSALSMTSCASALVQMHMTQTMSKPDEPLIILTGEKTFHPWVSRLPVGLLAEIPAAALFNVDQKSWNIAGTAIRHLPRFHENPDVMSADDRRALQDAYASGLIAFIADSLAQFAPELRDDMIFLPHNLNQPVTRMILDHFGWKDRCFQGDIARAGHGFCSDIFLNLDAFDTSDHRASQVLVLAAGTGVTFATCLLDRTLKHSI</sequence>
<dbReference type="Proteomes" id="UP000238007">
    <property type="component" value="Unassembled WGS sequence"/>
</dbReference>
<dbReference type="GO" id="GO:0016746">
    <property type="term" value="F:acyltransferase activity"/>
    <property type="evidence" value="ECO:0007669"/>
    <property type="project" value="InterPro"/>
</dbReference>
<name>A0A2T0VX94_9RHOB</name>
<dbReference type="SUPFAM" id="SSF53901">
    <property type="entry name" value="Thiolase-like"/>
    <property type="match status" value="1"/>
</dbReference>